<name>A0AAW6Y5I4_GARVA</name>
<proteinExistence type="predicted"/>
<dbReference type="Proteomes" id="UP001237784">
    <property type="component" value="Unassembled WGS sequence"/>
</dbReference>
<feature type="non-terminal residue" evidence="1">
    <location>
        <position position="1"/>
    </location>
</feature>
<feature type="non-terminal residue" evidence="1">
    <location>
        <position position="94"/>
    </location>
</feature>
<reference evidence="1" key="1">
    <citation type="submission" date="2023-05" db="EMBL/GenBank/DDBJ databases">
        <title>Cataloging the Phylogenetic Diversity of Human Bladder Bacteria.</title>
        <authorList>
            <person name="Du J."/>
        </authorList>
    </citation>
    <scope>NUCLEOTIDE SEQUENCE</scope>
    <source>
        <strain evidence="1">UMB6789</strain>
    </source>
</reference>
<protein>
    <submittedName>
        <fullName evidence="1">Conjugal transfer protein</fullName>
    </submittedName>
</protein>
<comment type="caution">
    <text evidence="1">The sequence shown here is derived from an EMBL/GenBank/DDBJ whole genome shotgun (WGS) entry which is preliminary data.</text>
</comment>
<accession>A0AAW6Y5I4</accession>
<dbReference type="EMBL" id="JASOME010000145">
    <property type="protein sequence ID" value="MDK7064355.1"/>
    <property type="molecule type" value="Genomic_DNA"/>
</dbReference>
<dbReference type="RefSeq" id="WP_369278470.1">
    <property type="nucleotide sequence ID" value="NZ_JASOME010000145.1"/>
</dbReference>
<organism evidence="1 2">
    <name type="scientific">Gardnerella vaginalis</name>
    <dbReference type="NCBI Taxonomy" id="2702"/>
    <lineage>
        <taxon>Bacteria</taxon>
        <taxon>Bacillati</taxon>
        <taxon>Actinomycetota</taxon>
        <taxon>Actinomycetes</taxon>
        <taxon>Bifidobacteriales</taxon>
        <taxon>Bifidobacteriaceae</taxon>
        <taxon>Gardnerella</taxon>
    </lineage>
</organism>
<dbReference type="AlphaFoldDB" id="A0AAW6Y5I4"/>
<sequence length="94" mass="9993">KVDFTQGRLPPTLMPVMSSVDRETRQLQLLLVMGVDDSLGGVVRLNGTLYPAFAVPSADNSQLVISALTDKGLRYAGYGVAVNHDADSHISPAP</sequence>
<evidence type="ECO:0000313" key="2">
    <source>
        <dbReference type="Proteomes" id="UP001237784"/>
    </source>
</evidence>
<evidence type="ECO:0000313" key="1">
    <source>
        <dbReference type="EMBL" id="MDK7064355.1"/>
    </source>
</evidence>
<gene>
    <name evidence="1" type="ORF">QP372_07585</name>
</gene>